<dbReference type="Pfam" id="PF17852">
    <property type="entry name" value="Dynein_AAA_lid"/>
    <property type="match status" value="1"/>
</dbReference>
<dbReference type="InterPro" id="IPR035706">
    <property type="entry name" value="AAA_9"/>
</dbReference>
<dbReference type="Gene3D" id="1.20.1270.280">
    <property type="match status" value="1"/>
</dbReference>
<dbReference type="GO" id="GO:0097729">
    <property type="term" value="C:9+2 motile cilium"/>
    <property type="evidence" value="ECO:0007669"/>
    <property type="project" value="UniProtKB-ARBA"/>
</dbReference>
<dbReference type="FunFam" id="3.40.50.300:FF:000945">
    <property type="entry name" value="Dynein axonemal heavy chain 9"/>
    <property type="match status" value="1"/>
</dbReference>
<evidence type="ECO:0000256" key="4">
    <source>
        <dbReference type="ARBA" id="ARBA00022701"/>
    </source>
</evidence>
<dbReference type="Pfam" id="PF17857">
    <property type="entry name" value="AAA_lid_1"/>
    <property type="match status" value="1"/>
</dbReference>
<reference evidence="27 28" key="1">
    <citation type="submission" date="2024-05" db="EMBL/GenBank/DDBJ databases">
        <title>The nuclear and mitochondrial genome assemblies of Tetragonisca angustula (Apidae: Meliponini), a tiny yet remarkable pollinator in the Neotropics.</title>
        <authorList>
            <person name="Ferrari R."/>
            <person name="Ricardo P.C."/>
            <person name="Dias F.C."/>
            <person name="Araujo N.S."/>
            <person name="Soares D.O."/>
            <person name="Zhou Q.-S."/>
            <person name="Zhu C.-D."/>
            <person name="Coutinho L."/>
            <person name="Airas M.C."/>
            <person name="Batista T.M."/>
        </authorList>
    </citation>
    <scope>NUCLEOTIDE SEQUENCE [LARGE SCALE GENOMIC DNA]</scope>
    <source>
        <strain evidence="27">ASF017062</strain>
        <tissue evidence="27">Abdomen</tissue>
    </source>
</reference>
<feature type="domain" description="Dynein heavy chain tail" evidence="17">
    <location>
        <begin position="194"/>
        <end position="763"/>
    </location>
</feature>
<evidence type="ECO:0000256" key="7">
    <source>
        <dbReference type="ARBA" id="ARBA00022840"/>
    </source>
</evidence>
<dbReference type="InterPro" id="IPR013602">
    <property type="entry name" value="Dynein_heavy_linker"/>
</dbReference>
<dbReference type="PANTHER" id="PTHR45703">
    <property type="entry name" value="DYNEIN HEAVY CHAIN"/>
    <property type="match status" value="1"/>
</dbReference>
<dbReference type="FunFam" id="3.40.50.300:FF:000411">
    <property type="entry name" value="dynein heavy chain 17, axonemal"/>
    <property type="match status" value="1"/>
</dbReference>
<dbReference type="FunFam" id="3.40.50.300:FF:000219">
    <property type="entry name" value="Dynein axonemal heavy chain 17"/>
    <property type="match status" value="1"/>
</dbReference>
<feature type="domain" description="Dynein heavy chain region D6 P-loop" evidence="16">
    <location>
        <begin position="3948"/>
        <end position="4068"/>
    </location>
</feature>
<dbReference type="InterPro" id="IPR024743">
    <property type="entry name" value="Dynein_HC_stalk"/>
</dbReference>
<keyword evidence="6" id="KW-0547">Nucleotide-binding</keyword>
<dbReference type="Pfam" id="PF12781">
    <property type="entry name" value="AAA_9"/>
    <property type="match status" value="1"/>
</dbReference>
<dbReference type="InterPro" id="IPR041658">
    <property type="entry name" value="AAA_lid_11"/>
</dbReference>
<feature type="domain" description="Dynein heavy chain 3 AAA+ lid" evidence="24">
    <location>
        <begin position="2705"/>
        <end position="2803"/>
    </location>
</feature>
<dbReference type="GO" id="GO:0007018">
    <property type="term" value="P:microtubule-based movement"/>
    <property type="evidence" value="ECO:0007669"/>
    <property type="project" value="InterPro"/>
</dbReference>
<dbReference type="Gene3D" id="3.20.180.20">
    <property type="entry name" value="Dynein heavy chain, N-terminal domain 2"/>
    <property type="match status" value="1"/>
</dbReference>
<evidence type="ECO:0000259" key="24">
    <source>
        <dbReference type="Pfam" id="PF17857"/>
    </source>
</evidence>
<protein>
    <recommendedName>
        <fullName evidence="29">Dynein beta chain, ciliary</fullName>
    </recommendedName>
</protein>
<name>A0AAW0ZZ84_9HYME</name>
<feature type="coiled-coil region" evidence="14">
    <location>
        <begin position="1624"/>
        <end position="1651"/>
    </location>
</feature>
<dbReference type="InterPro" id="IPR042222">
    <property type="entry name" value="Dynein_2_N"/>
</dbReference>
<keyword evidence="8" id="KW-0243">Dynein</keyword>
<dbReference type="FunFam" id="1.10.8.1220:FF:000001">
    <property type="entry name" value="Dynein axonemal heavy chain 5"/>
    <property type="match status" value="1"/>
</dbReference>
<evidence type="ECO:0000259" key="22">
    <source>
        <dbReference type="Pfam" id="PF12781"/>
    </source>
</evidence>
<keyword evidence="5" id="KW-0677">Repeat</keyword>
<dbReference type="Gene3D" id="1.10.287.2620">
    <property type="match status" value="1"/>
</dbReference>
<evidence type="ECO:0000256" key="14">
    <source>
        <dbReference type="SAM" id="Coils"/>
    </source>
</evidence>
<evidence type="ECO:0000256" key="15">
    <source>
        <dbReference type="SAM" id="MobiDB-lite"/>
    </source>
</evidence>
<evidence type="ECO:0000313" key="27">
    <source>
        <dbReference type="EMBL" id="KAK9302806.1"/>
    </source>
</evidence>
<dbReference type="Gene3D" id="6.10.140.1060">
    <property type="match status" value="1"/>
</dbReference>
<feature type="domain" description="Dynein heavy chain hydrolytic ATP-binding dynein motor region" evidence="19">
    <location>
        <begin position="1886"/>
        <end position="2212"/>
    </location>
</feature>
<dbReference type="Pfam" id="PF12777">
    <property type="entry name" value="MT"/>
    <property type="match status" value="1"/>
</dbReference>
<evidence type="ECO:0000259" key="18">
    <source>
        <dbReference type="Pfam" id="PF08393"/>
    </source>
</evidence>
<dbReference type="SUPFAM" id="SSF52540">
    <property type="entry name" value="P-loop containing nucleoside triphosphate hydrolases"/>
    <property type="match status" value="4"/>
</dbReference>
<keyword evidence="11" id="KW-0505">Motor protein</keyword>
<feature type="region of interest" description="Disordered" evidence="15">
    <location>
        <begin position="896"/>
        <end position="916"/>
    </location>
</feature>
<dbReference type="Gene3D" id="3.40.50.300">
    <property type="entry name" value="P-loop containing nucleotide triphosphate hydrolases"/>
    <property type="match status" value="5"/>
</dbReference>
<dbReference type="Gene3D" id="1.20.920.30">
    <property type="match status" value="1"/>
</dbReference>
<dbReference type="FunFam" id="1.20.140.100:FF:000001">
    <property type="entry name" value="dynein heavy chain 17, axonemal"/>
    <property type="match status" value="1"/>
</dbReference>
<dbReference type="GO" id="GO:0008569">
    <property type="term" value="F:minus-end-directed microtubule motor activity"/>
    <property type="evidence" value="ECO:0007669"/>
    <property type="project" value="InterPro"/>
</dbReference>
<keyword evidence="28" id="KW-1185">Reference proteome</keyword>
<dbReference type="Gene3D" id="1.20.920.20">
    <property type="match status" value="1"/>
</dbReference>
<dbReference type="Pfam" id="PF03028">
    <property type="entry name" value="Dynein_heavy"/>
    <property type="match status" value="1"/>
</dbReference>
<dbReference type="InterPro" id="IPR042219">
    <property type="entry name" value="AAA_lid_11_sf"/>
</dbReference>
<dbReference type="FunFam" id="3.20.180.20:FF:000001">
    <property type="entry name" value="Dynein axonemal heavy chain 5"/>
    <property type="match status" value="1"/>
</dbReference>
<dbReference type="Gene3D" id="1.20.58.1120">
    <property type="match status" value="1"/>
</dbReference>
<feature type="domain" description="Dynein heavy chain C-terminal" evidence="26">
    <location>
        <begin position="4242"/>
        <end position="4537"/>
    </location>
</feature>
<evidence type="ECO:0000259" key="20">
    <source>
        <dbReference type="Pfam" id="PF12777"/>
    </source>
</evidence>
<dbReference type="EMBL" id="JAWNGG020000089">
    <property type="protein sequence ID" value="KAK9302806.1"/>
    <property type="molecule type" value="Genomic_DNA"/>
</dbReference>
<dbReference type="Pfam" id="PF18198">
    <property type="entry name" value="AAA_lid_11"/>
    <property type="match status" value="1"/>
</dbReference>
<dbReference type="Pfam" id="PF08393">
    <property type="entry name" value="DHC_N2"/>
    <property type="match status" value="1"/>
</dbReference>
<dbReference type="GO" id="GO:0045505">
    <property type="term" value="F:dynein intermediate chain binding"/>
    <property type="evidence" value="ECO:0007669"/>
    <property type="project" value="InterPro"/>
</dbReference>
<evidence type="ECO:0000256" key="2">
    <source>
        <dbReference type="ARBA" id="ARBA00008887"/>
    </source>
</evidence>
<dbReference type="GO" id="GO:0030286">
    <property type="term" value="C:dynein complex"/>
    <property type="evidence" value="ECO:0007669"/>
    <property type="project" value="UniProtKB-KW"/>
</dbReference>
<dbReference type="Pfam" id="PF12775">
    <property type="entry name" value="AAA_7"/>
    <property type="match status" value="1"/>
</dbReference>
<proteinExistence type="inferred from homology"/>
<accession>A0AAW0ZZ84</accession>
<dbReference type="InterPro" id="IPR041228">
    <property type="entry name" value="Dynein_C"/>
</dbReference>
<feature type="domain" description="Dynein heavy chain ATP-binding dynein motor region" evidence="22">
    <location>
        <begin position="3490"/>
        <end position="3707"/>
    </location>
</feature>
<feature type="coiled-coil region" evidence="14">
    <location>
        <begin position="3154"/>
        <end position="3198"/>
    </location>
</feature>
<dbReference type="InterPro" id="IPR013594">
    <property type="entry name" value="Dynein_heavy_tail"/>
</dbReference>
<dbReference type="InterPro" id="IPR041466">
    <property type="entry name" value="Dynein_AAA5_ext"/>
</dbReference>
<dbReference type="Pfam" id="PF08385">
    <property type="entry name" value="DHC_N1"/>
    <property type="match status" value="1"/>
</dbReference>
<evidence type="ECO:0000256" key="1">
    <source>
        <dbReference type="ARBA" id="ARBA00004430"/>
    </source>
</evidence>
<feature type="domain" description="Dynein heavy chain AAA lid" evidence="25">
    <location>
        <begin position="4100"/>
        <end position="4236"/>
    </location>
</feature>
<dbReference type="Proteomes" id="UP001432146">
    <property type="component" value="Unassembled WGS sequence"/>
</dbReference>
<feature type="domain" description="Dynein heavy chain AAA 5 extension" evidence="23">
    <location>
        <begin position="2369"/>
        <end position="2487"/>
    </location>
</feature>
<dbReference type="Pfam" id="PF12774">
    <property type="entry name" value="AAA_6"/>
    <property type="match status" value="1"/>
</dbReference>
<dbReference type="GO" id="GO:0005930">
    <property type="term" value="C:axoneme"/>
    <property type="evidence" value="ECO:0007669"/>
    <property type="project" value="UniProtKB-SubCell"/>
</dbReference>
<dbReference type="FunFam" id="1.10.8.720:FF:000002">
    <property type="entry name" value="Dynein heavy chain 9, axonemal"/>
    <property type="match status" value="1"/>
</dbReference>
<evidence type="ECO:0000256" key="5">
    <source>
        <dbReference type="ARBA" id="ARBA00022737"/>
    </source>
</evidence>
<keyword evidence="10" id="KW-0969">Cilium</keyword>
<evidence type="ECO:0000256" key="8">
    <source>
        <dbReference type="ARBA" id="ARBA00023017"/>
    </source>
</evidence>
<dbReference type="PANTHER" id="PTHR45703:SF8">
    <property type="entry name" value="DYNEINS HEAVY CHAIN"/>
    <property type="match status" value="1"/>
</dbReference>
<comment type="caution">
    <text evidence="27">The sequence shown here is derived from an EMBL/GenBank/DDBJ whole genome shotgun (WGS) entry which is preliminary data.</text>
</comment>
<keyword evidence="4" id="KW-0493">Microtubule</keyword>
<evidence type="ECO:0000313" key="28">
    <source>
        <dbReference type="Proteomes" id="UP001432146"/>
    </source>
</evidence>
<feature type="region of interest" description="Disordered" evidence="15">
    <location>
        <begin position="867"/>
        <end position="886"/>
    </location>
</feature>
<dbReference type="Gene3D" id="1.20.140.100">
    <property type="entry name" value="Dynein heavy chain, N-terminal domain 2"/>
    <property type="match status" value="1"/>
</dbReference>
<organism evidence="27 28">
    <name type="scientific">Tetragonisca angustula</name>
    <dbReference type="NCBI Taxonomy" id="166442"/>
    <lineage>
        <taxon>Eukaryota</taxon>
        <taxon>Metazoa</taxon>
        <taxon>Ecdysozoa</taxon>
        <taxon>Arthropoda</taxon>
        <taxon>Hexapoda</taxon>
        <taxon>Insecta</taxon>
        <taxon>Pterygota</taxon>
        <taxon>Neoptera</taxon>
        <taxon>Endopterygota</taxon>
        <taxon>Hymenoptera</taxon>
        <taxon>Apocrita</taxon>
        <taxon>Aculeata</taxon>
        <taxon>Apoidea</taxon>
        <taxon>Anthophila</taxon>
        <taxon>Apidae</taxon>
        <taxon>Tetragonisca</taxon>
    </lineage>
</organism>
<dbReference type="Pfam" id="PF12780">
    <property type="entry name" value="AAA_8"/>
    <property type="match status" value="1"/>
</dbReference>
<evidence type="ECO:0000256" key="10">
    <source>
        <dbReference type="ARBA" id="ARBA00023069"/>
    </source>
</evidence>
<dbReference type="Pfam" id="PF18199">
    <property type="entry name" value="Dynein_C"/>
    <property type="match status" value="1"/>
</dbReference>
<dbReference type="GO" id="GO:0005524">
    <property type="term" value="F:ATP binding"/>
    <property type="evidence" value="ECO:0007669"/>
    <property type="project" value="UniProtKB-KW"/>
</dbReference>
<evidence type="ECO:0000256" key="6">
    <source>
        <dbReference type="ARBA" id="ARBA00022741"/>
    </source>
</evidence>
<dbReference type="FunFam" id="1.10.287.2620:FF:000001">
    <property type="entry name" value="Cytoplasmic dynein heavy chain 1"/>
    <property type="match status" value="1"/>
</dbReference>
<dbReference type="Gene3D" id="1.10.472.130">
    <property type="match status" value="1"/>
</dbReference>
<evidence type="ECO:0008006" key="29">
    <source>
        <dbReference type="Google" id="ProtNLM"/>
    </source>
</evidence>
<feature type="domain" description="Dynein heavy chain AAA module D4" evidence="21">
    <location>
        <begin position="2848"/>
        <end position="3107"/>
    </location>
</feature>
<evidence type="ECO:0000259" key="25">
    <source>
        <dbReference type="Pfam" id="PF18198"/>
    </source>
</evidence>
<dbReference type="FunFam" id="1.20.920.20:FF:000003">
    <property type="entry name" value="Dynein axonemal heavy chain 17"/>
    <property type="match status" value="1"/>
</dbReference>
<dbReference type="InterPro" id="IPR024317">
    <property type="entry name" value="Dynein_heavy_chain_D4_dom"/>
</dbReference>
<keyword evidence="12" id="KW-0206">Cytoskeleton</keyword>
<evidence type="ECO:0000256" key="3">
    <source>
        <dbReference type="ARBA" id="ARBA00022490"/>
    </source>
</evidence>
<dbReference type="InterPro" id="IPR043157">
    <property type="entry name" value="Dynein_AAA1S"/>
</dbReference>
<keyword evidence="13" id="KW-0966">Cell projection</keyword>
<evidence type="ECO:0000256" key="12">
    <source>
        <dbReference type="ARBA" id="ARBA00023212"/>
    </source>
</evidence>
<dbReference type="GO" id="GO:0051959">
    <property type="term" value="F:dynein light intermediate chain binding"/>
    <property type="evidence" value="ECO:0007669"/>
    <property type="project" value="InterPro"/>
</dbReference>
<gene>
    <name evidence="27" type="ORF">QLX08_005300</name>
</gene>
<dbReference type="Gene3D" id="1.10.8.1220">
    <property type="match status" value="1"/>
</dbReference>
<dbReference type="InterPro" id="IPR035699">
    <property type="entry name" value="AAA_6"/>
</dbReference>
<dbReference type="InterPro" id="IPR026983">
    <property type="entry name" value="DHC"/>
</dbReference>
<dbReference type="FunFam" id="1.20.58.1120:FF:000002">
    <property type="entry name" value="Dynein heavy chain 9, axonemal"/>
    <property type="match status" value="1"/>
</dbReference>
<evidence type="ECO:0000256" key="11">
    <source>
        <dbReference type="ARBA" id="ARBA00023175"/>
    </source>
</evidence>
<evidence type="ECO:0000256" key="9">
    <source>
        <dbReference type="ARBA" id="ARBA00023054"/>
    </source>
</evidence>
<dbReference type="FunFam" id="1.20.1270.280:FF:000003">
    <property type="entry name" value="Dynein axonemal heavy chain 17"/>
    <property type="match status" value="1"/>
</dbReference>
<evidence type="ECO:0000259" key="19">
    <source>
        <dbReference type="Pfam" id="PF12774"/>
    </source>
</evidence>
<dbReference type="InterPro" id="IPR043160">
    <property type="entry name" value="Dynein_C_barrel"/>
</dbReference>
<dbReference type="GO" id="GO:0005874">
    <property type="term" value="C:microtubule"/>
    <property type="evidence" value="ECO:0007669"/>
    <property type="project" value="UniProtKB-KW"/>
</dbReference>
<dbReference type="InterPro" id="IPR042228">
    <property type="entry name" value="Dynein_linker_3"/>
</dbReference>
<dbReference type="InterPro" id="IPR027417">
    <property type="entry name" value="P-loop_NTPase"/>
</dbReference>
<dbReference type="Gene3D" id="1.10.8.720">
    <property type="entry name" value="Region D6 of dynein motor"/>
    <property type="match status" value="1"/>
</dbReference>
<keyword evidence="3" id="KW-0963">Cytoplasm</keyword>
<dbReference type="Gene3D" id="3.10.490.20">
    <property type="match status" value="1"/>
</dbReference>
<evidence type="ECO:0000259" key="16">
    <source>
        <dbReference type="Pfam" id="PF03028"/>
    </source>
</evidence>
<dbReference type="FunFam" id="1.10.8.710:FF:000002">
    <property type="entry name" value="dynein heavy chain 17, axonemal"/>
    <property type="match status" value="1"/>
</dbReference>
<keyword evidence="7" id="KW-0067">ATP-binding</keyword>
<dbReference type="InterPro" id="IPR004273">
    <property type="entry name" value="Dynein_heavy_D6_P-loop"/>
</dbReference>
<dbReference type="FunFam" id="1.20.920.30:FF:000003">
    <property type="entry name" value="Dynein axonemal heavy chain 17"/>
    <property type="match status" value="1"/>
</dbReference>
<dbReference type="FunFam" id="3.10.490.20:FF:000002">
    <property type="entry name" value="Dynein axonemal heavy chain 17"/>
    <property type="match status" value="1"/>
</dbReference>
<evidence type="ECO:0000259" key="17">
    <source>
        <dbReference type="Pfam" id="PF08385"/>
    </source>
</evidence>
<dbReference type="Gene3D" id="1.10.8.710">
    <property type="match status" value="1"/>
</dbReference>
<feature type="domain" description="Dynein heavy chain linker" evidence="18">
    <location>
        <begin position="1348"/>
        <end position="1752"/>
    </location>
</feature>
<evidence type="ECO:0000259" key="21">
    <source>
        <dbReference type="Pfam" id="PF12780"/>
    </source>
</evidence>
<evidence type="ECO:0000256" key="13">
    <source>
        <dbReference type="ARBA" id="ARBA00023273"/>
    </source>
</evidence>
<dbReference type="FunFam" id="3.40.50.300:FF:000049">
    <property type="entry name" value="Dynein, axonemal, heavy chain 5"/>
    <property type="match status" value="1"/>
</dbReference>
<evidence type="ECO:0000259" key="26">
    <source>
        <dbReference type="Pfam" id="PF18199"/>
    </source>
</evidence>
<feature type="coiled-coil region" evidence="14">
    <location>
        <begin position="3342"/>
        <end position="3390"/>
    </location>
</feature>
<sequence>MDKKEDEKKEEDQRLEYMFNYLTLSRKLKADKWTKMLSTADFKDVITKFFSTASEMVLVLQLTPVGLLVPYLEITQSKRKQTYFLKREPQMVTEHNYKDLLIPGDMAPNPIEELAVLVEDAFVPILSNPENHVGWPEIVRNDVKKQIYDLRSLIWQVKGKITGQILLPMPMGIEEIINQQLRLDSPKLLQLKYNIEEIVIKWASQINEILNVEFSILSKNGKEIPVSELDFWSMRLKNMESLYFQLKNPKVRQMDIFLEKTESPYSEYFKNLVRNVTAALLETRDINLYLKPLEIYFNEIENVEFRDIIWKLKILLHCVCLMWANSRYYTMQRIIALLREISNLLISQAVKYINPSTLFDGDIEDNKVKIAEVIPILSNYQELFRSFKEKVEGYFKSQEPIPWSFHEKLVLERIHMFEKRLKEIESLFDTVQDYYKLERIEISGLKAKSLLYVTNDIYEEFVKLYQQFGDVSYETLMPEEEQFTTDLREFFAMIEQFDRRLASVFDQAFAECHNLESFFKFVWIMNVIANRPIIMAQLWHNYEEIIQRVDQHFSNIKILFDNNFNPETKDVHLSLNTHFPPVAASLCLLMKLHEITRFPVQCIKLIDHPLINNKMENVLKSKYEELEAIIEEKEKQIFTAWAEKLPEIWETHLTKTLLKIREDKLLEMNFDIQLKSTLREIRYMIMVKVSDLPQEAIDFYNRSRFFFTSTYNLNLIVNWYNRIRSESALVEFQLVEDEVVNIDDLINYGQEHYNWNSEEVPEYIDNLVKIIWKLHARVFRAQKNLTNIMNQMYAWAMMPVVYRKDAKDENLLSLADKDDKFAERFTEIEATAEQLDQVLKENYKLFFDLLPENIYDKEELELLDVHKEEEQQTETEKVAEEGEDAEVVKPDEEIPEEMELPEEQEQVEEEEEEEVDEETLAMRREKWQPYLSYVDNLISKGLIQAVSTSICYILDETDPEGGIFPSFEIQMCLENLNITFRPSVEVDDPEGFYVFFESLLLEMMKMGTLIPRVDPELHENQENYALDIAEEEGIVFMLEETCNRAKLALAEVKANAHKYEIYSWLWADDKQEYLSYFLRFSQYVSPEQREMIKQHPDYIPDNIKEKKPNLADFKREIDYFMDQYSKCDKLPNSEIFFRWLKLDIKPFKQTLLNIICKWANVLKDYLVNRITTQLKDLSEFLKAAMEDFSRPIHEDDYDALLDTIYYLKEIRDRQYEIEDMFDPIKKTIELLQSYNVYLDEKIFNWLEELPVTWETLKKVAAQVKHVVQPLMTRQIDLLKKRLSYYDFKQQHFLNEFHQENIFNPICENPYESLNNLREKFLKFLSEEKDLHDQTAIFEQEMPEFKITKQIQKEMQLLKAVWDYVNVITTSLNEWKKTTWKKLDVEWMDQECKKILRELRQLDKDVRLWELYSNIEAQVRNMMASLRAVSELQNPAIRDRHWRELMAETKVVFIMTDTTTLEDLLKLQLHKYEEEVKNIVDKSVKEMAMEKVLKELYDIWSTLEFGKELHERTKLYILKIEEENIETLEDNQVQLQNMLGSKFVAYFLDEILDWQKKLRTADAVINAWFEVQRAWGYLESIFIGSEDIRSQLPEETKRFEKIDREFKELLREMLSNLNIIKATYRPKLLEKLEELQIQLNVCEKALADYLETKRLIYPRFYFISSADLLDILSNGNNPELVCRHLSKLYDSIAKLKWKMDGDKPTKLAIIMIAKDGENMNIYGTCDCSGKVEVWLNHVTDAMKKSVRYHISQAVTTYDEKPREQWIFDHQAQPALCGTQIWWSTEVNMAFLRLEEGFENAFKDYQRKQINQLNALIMLLCGELNESDRRKIMTICTIDVHARDVVAKLIAMKADHFSSFQWQSQLRHRWDDKVGDCFADICDAFFKYNYEYLGNVPRLVITPLTDRCYITLTQSLHLIMGGAPAGPAGTGKTETTKDLGRALGQMVYVFNCSEQMDYKSCGNIYKGLAQVGAWGCFDEFNRISVEVLSVVAVQVKSVLDGVKTRKPIFLFFGEELNLVPTVGMFITMNPGYAGRTELPENLKTLFRPCAMVVPDFDLICEIMLVAEGFQEARLLARKFITLYQLCRELLSKQDHYDWGLRAIKSVLVVAGKLKRGDPERAEDQVLMRALRDFNIPKIVTDDVPVFMGLIGDLFPALDVPRKRDLDFESTIRQSTLDLKLQPEDGFILKVVQLEELLHVRHSVFIVGYAGTGKTEVWKTLNRTYFNQQLKPYYNDLNPKAVTNNELFGVINPATREWTDGLFSVIMRDQANMTGNDPKWIIFDGDIDPMWIESLNTVMDDNKVLTLASNERIALTTHMRLLFEISNLRTATPATVSRAGILYINPQDIGWYPFAISWIETRDPAERANLTILFDKYVPSLIEAAKFKFKKITPLPEICHVEMLCKLLDYFLVKENVTPDCPKEWYELYFAFACIWAFGSATFQDQLIDWRNEFNKWWQNEFKTIKFPAGSNVFSFFIENETRKLVPWSEKIRPFELDSDIPLQSTLVSTGETARLHFFLDVFIQQHVPLMLIGAAGSGKSVIIAEKLSSLPDTYNIANVPLNYYTTSEMLQRIMEKHLEKKTGRNYGPPGMKKLIYFIDDMNMPEVDTYGTVQPHTLIRQHIDYNHWYDRTKLTLKEIQNTQYVSCMNPTAGSFTINPRLQRHFAVFAVSFPTEDNLVLIYSQMLDQHLTNPINKFNLALMKISESLLNTALYCHNKISSTFLPTAIKFHYVFNLRDLSNIFQGMIFANGETVPTANHLIRLYIHEATRVYSDKLISAEDKKIFQQLLKESLRKNIAEMDENIIFAEPMIYCHFAEGIGEPKYMPIKDWQHLTKLLNEALVNYNELVAAMNLVLFEDAMYQVCQINRILESSRGNALLVGVGGSGKQSLSSLASFISGLEVFQIQLRTGYSIYDLRADLSSLYLKSGLKGIGITFVMTDSHVADEKFLVLINDMLAFGEISELFADDEVDIIVNALRNEVRQTGMMDTKENCWKFFINRVRSRLKCILCFSPVGTTLRTRARQFPAIVNNTSINWFQPWPEDALRSVSTRFLEELEDLPNEYKPSASLFMSYVHTSVNDISSLYLQNERRYNYTTPKTFLEQISLYSKLLVERTYDVKTMIERLKNGLEKLESCAVQVSELRVVLAVQEIELKKKNEIADKILAEVRAENTKAEAEKAIVSEEEAKVAEIKEAVAEKQRRCDEDLARAEPAVRQAEAALDTLNKSNLTELKSFATPPEQVALVLQAVLVLFSPRGQIPKDRSWKVCKSMMGHIDNFLSQLRDYDKENIHPEVVKAIQPYINHKDFDPEVIYSKSQAAAGLCSWVRNIMVFHYINETVKPLRVALTQANMELKAAMDHLNALRTRLTELQKVLDILGERMNAALAEKQKCQDEADATAATIDLANRLVNGLASEKIRWTEEVKMLTDSCVTVPGDVLIVTAFLSYMGCFTRKYRSDLMYENWLPFLEGLELKIPRTPDLDILSLLTDDAQIAQWNNEGLPTDKMSSENATILMNSTRWPLMIDPQLQGIKWIKNRYGEELQVLRLTQPNYLHLIEISIANGGIVLIENIMETIDPVLDPVIKRDLIKRGKAIKIWDKEVDYDPHFRLIIQTKLANPHYKPEIQAQTTLINFTVTKDGLEEQLLGDVVKAERPDLESKKAELTTQQNTFKITLKKLEDDLLHRLSAAGPDILSDVDLVINLETTKKTAAEIEIKVAEARVTAVKIDEAREIYRSVAARASLLYFVLNDLNKINMLYQFSLKAFSVVFQNAIKFAEASENITKRVAVLIDSITYLVFIYTSRGLFKADKLTFLCQMTIQIFMETHEITQSELDFLLRFPYIPDLVSPVDFLTDVGWGGIKYLSQIEDFQNLEKDIEGAAKRWKKFVESETPERETFPQDWKNKTALQRLCIMRCLRLDRMTYAIRCFVEEKLGSKFVESRSPPFHKSFEETSSITPVFFILSPGVDPLKDVEKLGKQLGFTFEGRNFHNVSLGQGQESVAEETIELSANEGHWVILQNVHLVRKWLPTLEKKMEQCAENPHDDYRLFISAEPTPDPHESIIPQGILESAIKITNEPPSGIQANIHKALDNFTQETLESCSKETEFKAILFALCYYHAVVAERRKFGAQGWNRSYPFNFGDLTISVSVLFNYLENSIKVPWEDLRYLFGEIMYGGHITDDWDRRLCRTYLTEYLKPELVEGELYLAPDFLVPPNSDYDAYHQYVDDYLPAESPVLYGLHPNAEIGFLTQTVENLFKTLLGMLTRTASDTTIGEISTEDKIRGLIEDLLDKLPEEFNMQELYTKVEDRTPFVTVALQECERMNLLCEELRRSLQELELGLTGELTINAEMEELENCILMDIVPISWTKRAYPSELGLNSWFADLLNRITELSNWTSDFNLPPSVWLGGFFNPQSFLTAIMQQTARKNEWPLDKMCLYCEVLRKYKEEITSAPREGAYINGLYMEGARWDMQAGCIMDSRFKELFPLLPIIYIRAITQDKQDLKNMYECPVYKTRSRGPTYVWTFNLRTKEKFSKWILGGVAILLQI</sequence>
<comment type="similarity">
    <text evidence="2">Belongs to the dynein heavy chain family.</text>
</comment>
<dbReference type="InterPro" id="IPR041589">
    <property type="entry name" value="DNAH3_AAA_lid_1"/>
</dbReference>
<keyword evidence="9 14" id="KW-0175">Coiled coil</keyword>
<feature type="domain" description="Dynein heavy chain coiled coil stalk" evidence="20">
    <location>
        <begin position="3120"/>
        <end position="3463"/>
    </location>
</feature>
<evidence type="ECO:0000259" key="23">
    <source>
        <dbReference type="Pfam" id="PF17852"/>
    </source>
</evidence>
<dbReference type="FunFam" id="3.40.50.300:FF:002141">
    <property type="entry name" value="Dynein heavy chain"/>
    <property type="match status" value="1"/>
</dbReference>
<comment type="subcellular location">
    <subcellularLocation>
        <location evidence="1">Cytoplasm</location>
        <location evidence="1">Cytoskeleton</location>
        <location evidence="1">Cilium axoneme</location>
    </subcellularLocation>
</comment>